<dbReference type="EMBL" id="LAZR01003111">
    <property type="protein sequence ID" value="KKN21866.1"/>
    <property type="molecule type" value="Genomic_DNA"/>
</dbReference>
<dbReference type="AlphaFoldDB" id="A0A0F9R9L5"/>
<evidence type="ECO:0000313" key="1">
    <source>
        <dbReference type="EMBL" id="KKN21866.1"/>
    </source>
</evidence>
<reference evidence="1" key="1">
    <citation type="journal article" date="2015" name="Nature">
        <title>Complex archaea that bridge the gap between prokaryotes and eukaryotes.</title>
        <authorList>
            <person name="Spang A."/>
            <person name="Saw J.H."/>
            <person name="Jorgensen S.L."/>
            <person name="Zaremba-Niedzwiedzka K."/>
            <person name="Martijn J."/>
            <person name="Lind A.E."/>
            <person name="van Eijk R."/>
            <person name="Schleper C."/>
            <person name="Guy L."/>
            <person name="Ettema T.J."/>
        </authorList>
    </citation>
    <scope>NUCLEOTIDE SEQUENCE</scope>
</reference>
<proteinExistence type="predicted"/>
<gene>
    <name evidence="1" type="ORF">LCGC14_0920950</name>
</gene>
<sequence>MVTVAAPCRHWDVIESPKGPISKARCQKCGRERVYDTSKFYEYNVTETLKPRNDEGG</sequence>
<organism evidence="1">
    <name type="scientific">marine sediment metagenome</name>
    <dbReference type="NCBI Taxonomy" id="412755"/>
    <lineage>
        <taxon>unclassified sequences</taxon>
        <taxon>metagenomes</taxon>
        <taxon>ecological metagenomes</taxon>
    </lineage>
</organism>
<comment type="caution">
    <text evidence="1">The sequence shown here is derived from an EMBL/GenBank/DDBJ whole genome shotgun (WGS) entry which is preliminary data.</text>
</comment>
<accession>A0A0F9R9L5</accession>
<protein>
    <submittedName>
        <fullName evidence="1">Uncharacterized protein</fullName>
    </submittedName>
</protein>
<name>A0A0F9R9L5_9ZZZZ</name>